<dbReference type="NCBIfam" id="NF005878">
    <property type="entry name" value="PRK07825.1"/>
    <property type="match status" value="1"/>
</dbReference>
<evidence type="ECO:0000256" key="3">
    <source>
        <dbReference type="RuleBase" id="RU000363"/>
    </source>
</evidence>
<evidence type="ECO:0000256" key="1">
    <source>
        <dbReference type="ARBA" id="ARBA00006484"/>
    </source>
</evidence>
<proteinExistence type="inferred from homology"/>
<dbReference type="CDD" id="cd05233">
    <property type="entry name" value="SDR_c"/>
    <property type="match status" value="1"/>
</dbReference>
<dbReference type="PROSITE" id="PS00061">
    <property type="entry name" value="ADH_SHORT"/>
    <property type="match status" value="1"/>
</dbReference>
<dbReference type="Pfam" id="PF00106">
    <property type="entry name" value="adh_short"/>
    <property type="match status" value="1"/>
</dbReference>
<dbReference type="PRINTS" id="PR00080">
    <property type="entry name" value="SDRFAMILY"/>
</dbReference>
<sequence length="286" mass="29994">MAQHQNASDRIVAITGGARGIGAATAAAFVNAGATVVIGDIDAEQARSTAEKLGPTAHGLALDVTDPVGVSEFLDHVEGQVGPIEVLINNAGIMPVVAFAEEPVASVQRQLAINVAGVIYGTQEGIRRMRPRGHGHIVNIASAAGKIGFPGVATYSATKFAVVGLTEAVALEYRDTGIEFSCVMPGLTNTELAAGLNDHWLLKTCQPEDISQAILAAVDRPRHRIYVPKHLAPLNAFYSALPHALGTRMMRLVGADHQILDGAGDARRAVYEARASVSAGEQRDDL</sequence>
<name>A0ABM7IKX1_9MYCO</name>
<dbReference type="RefSeq" id="WP_138229792.1">
    <property type="nucleotide sequence ID" value="NZ_AP022577.1"/>
</dbReference>
<evidence type="ECO:0000313" key="4">
    <source>
        <dbReference type="EMBL" id="BBX87388.1"/>
    </source>
</evidence>
<dbReference type="SUPFAM" id="SSF51735">
    <property type="entry name" value="NAD(P)-binding Rossmann-fold domains"/>
    <property type="match status" value="1"/>
</dbReference>
<accession>A0ABM7IKX1</accession>
<dbReference type="InterPro" id="IPR020904">
    <property type="entry name" value="Sc_DH/Rdtase_CS"/>
</dbReference>
<organism evidence="4 5">
    <name type="scientific">Mycolicibacterium aubagnense</name>
    <dbReference type="NCBI Taxonomy" id="319707"/>
    <lineage>
        <taxon>Bacteria</taxon>
        <taxon>Bacillati</taxon>
        <taxon>Actinomycetota</taxon>
        <taxon>Actinomycetes</taxon>
        <taxon>Mycobacteriales</taxon>
        <taxon>Mycobacteriaceae</taxon>
        <taxon>Mycolicibacterium</taxon>
    </lineage>
</organism>
<protein>
    <submittedName>
        <fullName evidence="4">Short-chain dehydrogenase/reductase</fullName>
    </submittedName>
</protein>
<dbReference type="PRINTS" id="PR00081">
    <property type="entry name" value="GDHRDH"/>
</dbReference>
<dbReference type="EMBL" id="AP022577">
    <property type="protein sequence ID" value="BBX87388.1"/>
    <property type="molecule type" value="Genomic_DNA"/>
</dbReference>
<reference evidence="4 5" key="1">
    <citation type="journal article" date="2019" name="Emerg. Microbes Infect.">
        <title>Comprehensive subspecies identification of 175 nontuberculous mycobacteria species based on 7547 genomic profiles.</title>
        <authorList>
            <person name="Matsumoto Y."/>
            <person name="Kinjo T."/>
            <person name="Motooka D."/>
            <person name="Nabeya D."/>
            <person name="Jung N."/>
            <person name="Uechi K."/>
            <person name="Horii T."/>
            <person name="Iida T."/>
            <person name="Fujita J."/>
            <person name="Nakamura S."/>
        </authorList>
    </citation>
    <scope>NUCLEOTIDE SEQUENCE [LARGE SCALE GENOMIC DNA]</scope>
    <source>
        <strain evidence="4 5">JCM 15296</strain>
    </source>
</reference>
<gene>
    <name evidence="4" type="ORF">MAUB_52610</name>
</gene>
<evidence type="ECO:0000256" key="2">
    <source>
        <dbReference type="ARBA" id="ARBA00023002"/>
    </source>
</evidence>
<dbReference type="PANTHER" id="PTHR24322:SF736">
    <property type="entry name" value="RETINOL DEHYDROGENASE 10"/>
    <property type="match status" value="1"/>
</dbReference>
<keyword evidence="2" id="KW-0560">Oxidoreductase</keyword>
<dbReference type="Gene3D" id="3.40.50.720">
    <property type="entry name" value="NAD(P)-binding Rossmann-like Domain"/>
    <property type="match status" value="1"/>
</dbReference>
<dbReference type="Proteomes" id="UP000465609">
    <property type="component" value="Chromosome"/>
</dbReference>
<dbReference type="InterPro" id="IPR036291">
    <property type="entry name" value="NAD(P)-bd_dom_sf"/>
</dbReference>
<dbReference type="InterPro" id="IPR002347">
    <property type="entry name" value="SDR_fam"/>
</dbReference>
<dbReference type="PANTHER" id="PTHR24322">
    <property type="entry name" value="PKSB"/>
    <property type="match status" value="1"/>
</dbReference>
<evidence type="ECO:0000313" key="5">
    <source>
        <dbReference type="Proteomes" id="UP000465609"/>
    </source>
</evidence>
<keyword evidence="5" id="KW-1185">Reference proteome</keyword>
<comment type="similarity">
    <text evidence="1 3">Belongs to the short-chain dehydrogenases/reductases (SDR) family.</text>
</comment>